<dbReference type="PRINTS" id="PR00080">
    <property type="entry name" value="SDRFAMILY"/>
</dbReference>
<organism evidence="4 5">
    <name type="scientific">Leisingera daeponensis</name>
    <dbReference type="NCBI Taxonomy" id="405746"/>
    <lineage>
        <taxon>Bacteria</taxon>
        <taxon>Pseudomonadati</taxon>
        <taxon>Pseudomonadota</taxon>
        <taxon>Alphaproteobacteria</taxon>
        <taxon>Rhodobacterales</taxon>
        <taxon>Roseobacteraceae</taxon>
        <taxon>Leisingera</taxon>
    </lineage>
</organism>
<dbReference type="PANTHER" id="PTHR42760">
    <property type="entry name" value="SHORT-CHAIN DEHYDROGENASES/REDUCTASES FAMILY MEMBER"/>
    <property type="match status" value="1"/>
</dbReference>
<dbReference type="PRINTS" id="PR00081">
    <property type="entry name" value="GDHRDH"/>
</dbReference>
<dbReference type="NCBIfam" id="NF005559">
    <property type="entry name" value="PRK07231.1"/>
    <property type="match status" value="1"/>
</dbReference>
<dbReference type="Gene3D" id="3.40.50.720">
    <property type="entry name" value="NAD(P)-binding Rossmann-like Domain"/>
    <property type="match status" value="1"/>
</dbReference>
<evidence type="ECO:0000259" key="3">
    <source>
        <dbReference type="SMART" id="SM00822"/>
    </source>
</evidence>
<comment type="similarity">
    <text evidence="1">Belongs to the short-chain dehydrogenases/reductases (SDR) family.</text>
</comment>
<reference evidence="4 5" key="1">
    <citation type="submission" date="2021-06" db="EMBL/GenBank/DDBJ databases">
        <title>50 bacteria genomes isolated from Dapeng, Shenzhen, China.</title>
        <authorList>
            <person name="Zheng W."/>
            <person name="Yu S."/>
            <person name="Huang Y."/>
        </authorList>
    </citation>
    <scope>NUCLEOTIDE SEQUENCE [LARGE SCALE GENOMIC DNA]</scope>
    <source>
        <strain evidence="4 5">DP1N14-2</strain>
    </source>
</reference>
<protein>
    <submittedName>
        <fullName evidence="4">SDR family oxidoreductase</fullName>
    </submittedName>
</protein>
<keyword evidence="5" id="KW-1185">Reference proteome</keyword>
<sequence length="249" mass="26019">MSQHTVIITGGSRGIGRAIVDRFLADGASVVTCGRGARPEDLPDAVVWETADVSSPQDAARLLSAAKHAFGPVTHLVNNAGVQVEKTVAGSSDDDWDLVMNVNCRGVFNMCRAVLPDMCGHGGNIINIGSISGMAADPSMALYNASKAWVHGLTRSIAVDHGPKVRCNAIRPGWIMTAMADEAFALADDPDKAMADALARHPVGRFGQPEDIANMAAWLASDQSAYVSGECFTVDGGMTAASPLNPGLF</sequence>
<feature type="domain" description="Ketoreductase" evidence="3">
    <location>
        <begin position="4"/>
        <end position="176"/>
    </location>
</feature>
<proteinExistence type="inferred from homology"/>
<dbReference type="RefSeq" id="WP_222509843.1">
    <property type="nucleotide sequence ID" value="NZ_JAHVJA010000015.1"/>
</dbReference>
<evidence type="ECO:0000313" key="5">
    <source>
        <dbReference type="Proteomes" id="UP000766629"/>
    </source>
</evidence>
<dbReference type="InterPro" id="IPR036291">
    <property type="entry name" value="NAD(P)-bd_dom_sf"/>
</dbReference>
<dbReference type="InterPro" id="IPR002347">
    <property type="entry name" value="SDR_fam"/>
</dbReference>
<dbReference type="EMBL" id="JAHVJA010000015">
    <property type="protein sequence ID" value="MBY6141895.1"/>
    <property type="molecule type" value="Genomic_DNA"/>
</dbReference>
<gene>
    <name evidence="4" type="ORF">KUV26_20870</name>
</gene>
<dbReference type="SMART" id="SM00822">
    <property type="entry name" value="PKS_KR"/>
    <property type="match status" value="1"/>
</dbReference>
<dbReference type="CDD" id="cd05233">
    <property type="entry name" value="SDR_c"/>
    <property type="match status" value="1"/>
</dbReference>
<evidence type="ECO:0000256" key="1">
    <source>
        <dbReference type="ARBA" id="ARBA00006484"/>
    </source>
</evidence>
<dbReference type="SUPFAM" id="SSF51735">
    <property type="entry name" value="NAD(P)-binding Rossmann-fold domains"/>
    <property type="match status" value="1"/>
</dbReference>
<comment type="caution">
    <text evidence="4">The sequence shown here is derived from an EMBL/GenBank/DDBJ whole genome shotgun (WGS) entry which is preliminary data.</text>
</comment>
<accession>A0ABS7NL21</accession>
<evidence type="ECO:0000256" key="2">
    <source>
        <dbReference type="ARBA" id="ARBA00023002"/>
    </source>
</evidence>
<dbReference type="PANTHER" id="PTHR42760:SF133">
    <property type="entry name" value="3-OXOACYL-[ACYL-CARRIER-PROTEIN] REDUCTASE"/>
    <property type="match status" value="1"/>
</dbReference>
<dbReference type="Proteomes" id="UP000766629">
    <property type="component" value="Unassembled WGS sequence"/>
</dbReference>
<keyword evidence="2" id="KW-0560">Oxidoreductase</keyword>
<dbReference type="InterPro" id="IPR057326">
    <property type="entry name" value="KR_dom"/>
</dbReference>
<dbReference type="Pfam" id="PF13561">
    <property type="entry name" value="adh_short_C2"/>
    <property type="match status" value="1"/>
</dbReference>
<evidence type="ECO:0000313" key="4">
    <source>
        <dbReference type="EMBL" id="MBY6141895.1"/>
    </source>
</evidence>
<name>A0ABS7NL21_9RHOB</name>